<organism evidence="1">
    <name type="scientific">Arundo donax</name>
    <name type="common">Giant reed</name>
    <name type="synonym">Donax arundinaceus</name>
    <dbReference type="NCBI Taxonomy" id="35708"/>
    <lineage>
        <taxon>Eukaryota</taxon>
        <taxon>Viridiplantae</taxon>
        <taxon>Streptophyta</taxon>
        <taxon>Embryophyta</taxon>
        <taxon>Tracheophyta</taxon>
        <taxon>Spermatophyta</taxon>
        <taxon>Magnoliopsida</taxon>
        <taxon>Liliopsida</taxon>
        <taxon>Poales</taxon>
        <taxon>Poaceae</taxon>
        <taxon>PACMAD clade</taxon>
        <taxon>Arundinoideae</taxon>
        <taxon>Arundineae</taxon>
        <taxon>Arundo</taxon>
    </lineage>
</organism>
<evidence type="ECO:0000313" key="1">
    <source>
        <dbReference type="EMBL" id="JAD24660.1"/>
    </source>
</evidence>
<reference evidence="1" key="1">
    <citation type="submission" date="2014-09" db="EMBL/GenBank/DDBJ databases">
        <authorList>
            <person name="Magalhaes I.L.F."/>
            <person name="Oliveira U."/>
            <person name="Santos F.R."/>
            <person name="Vidigal T.H.D.A."/>
            <person name="Brescovit A.D."/>
            <person name="Santos A.J."/>
        </authorList>
    </citation>
    <scope>NUCLEOTIDE SEQUENCE</scope>
    <source>
        <tissue evidence="1">Shoot tissue taken approximately 20 cm above the soil surface</tissue>
    </source>
</reference>
<accession>A0A0A8YH30</accession>
<reference evidence="1" key="2">
    <citation type="journal article" date="2015" name="Data Brief">
        <title>Shoot transcriptome of the giant reed, Arundo donax.</title>
        <authorList>
            <person name="Barrero R.A."/>
            <person name="Guerrero F.D."/>
            <person name="Moolhuijzen P."/>
            <person name="Goolsby J.A."/>
            <person name="Tidwell J."/>
            <person name="Bellgard S.E."/>
            <person name="Bellgard M.I."/>
        </authorList>
    </citation>
    <scope>NUCLEOTIDE SEQUENCE</scope>
    <source>
        <tissue evidence="1">Shoot tissue taken approximately 20 cm above the soil surface</tissue>
    </source>
</reference>
<sequence>MFFGCSLIILYVIIQHYKFC</sequence>
<name>A0A0A8YH30_ARUDO</name>
<dbReference type="EMBL" id="GBRH01273235">
    <property type="protein sequence ID" value="JAD24660.1"/>
    <property type="molecule type" value="Transcribed_RNA"/>
</dbReference>
<dbReference type="AlphaFoldDB" id="A0A0A8YH30"/>
<protein>
    <submittedName>
        <fullName evidence="1">Uncharacterized protein</fullName>
    </submittedName>
</protein>
<proteinExistence type="predicted"/>